<dbReference type="Proteomes" id="UP000613177">
    <property type="component" value="Unassembled WGS sequence"/>
</dbReference>
<accession>A0A8H7SWD6</accession>
<comment type="similarity">
    <text evidence="3">Belongs to the EMC2 family.</text>
</comment>
<dbReference type="Gene3D" id="1.25.40.10">
    <property type="entry name" value="Tetratricopeptide repeat domain"/>
    <property type="match status" value="1"/>
</dbReference>
<keyword evidence="3" id="KW-0472">Membrane</keyword>
<dbReference type="InterPro" id="IPR039856">
    <property type="entry name" value="EMC2-like"/>
</dbReference>
<sequence>MNKFDHLKAVEELQTFRMTNERNSERVTILGARIIKDNYTSKLGDQIWPFYEQIAVAALDVQDFTLADFCIDKLKERFTEKSLRFRRLLGMRFEAQGQLDEAQEVYDTILQEDDTNMVNKKTKTKQKSILIKYLARNKEQDMIDALTKYLDTYYDDHEAWLELCDAYLSKHMYDQAAYCCEEIILLQPSNHICYLKYAEILYTLNHLPLAFKHYCKVLELCTDNVRALYGLQLCASKLLTSTEVNHVSDLHALATERLLQVYKKEPAESMKQLIQEYLSQ</sequence>
<keyword evidence="3" id="KW-0256">Endoplasmic reticulum</keyword>
<name>A0A8H7SWD6_9FUNG</name>
<proteinExistence type="inferred from homology"/>
<dbReference type="AlphaFoldDB" id="A0A8H7SWD6"/>
<protein>
    <recommendedName>
        <fullName evidence="3">ER membrane protein complex subunit 2</fullName>
    </recommendedName>
</protein>
<comment type="caution">
    <text evidence="5">The sequence shown here is derived from an EMBL/GenBank/DDBJ whole genome shotgun (WGS) entry which is preliminary data.</text>
</comment>
<dbReference type="Pfam" id="PF22890">
    <property type="entry name" value="TPR_EMC2"/>
    <property type="match status" value="1"/>
</dbReference>
<reference evidence="5" key="1">
    <citation type="submission" date="2021-01" db="EMBL/GenBank/DDBJ databases">
        <title>Metabolic potential, ecology and presence of endohyphal bacteria is reflected in genomic diversity of Mucoromycotina.</title>
        <authorList>
            <person name="Muszewska A."/>
            <person name="Okrasinska A."/>
            <person name="Steczkiewicz K."/>
            <person name="Drgas O."/>
            <person name="Orlowska M."/>
            <person name="Perlinska-Lenart U."/>
            <person name="Aleksandrzak-Piekarczyk T."/>
            <person name="Szatraj K."/>
            <person name="Zielenkiewicz U."/>
            <person name="Pilsyk S."/>
            <person name="Malc E."/>
            <person name="Mieczkowski P."/>
            <person name="Kruszewska J.S."/>
            <person name="Biernat P."/>
            <person name="Pawlowska J."/>
        </authorList>
    </citation>
    <scope>NUCLEOTIDE SEQUENCE</scope>
    <source>
        <strain evidence="5">WA0000018081</strain>
    </source>
</reference>
<evidence type="ECO:0000259" key="4">
    <source>
        <dbReference type="Pfam" id="PF22890"/>
    </source>
</evidence>
<comment type="subcellular location">
    <subcellularLocation>
        <location evidence="3">Endoplasmic reticulum membrane</location>
        <topology evidence="3">Peripheral membrane protein</topology>
        <orientation evidence="3">Cytoplasmic side</orientation>
    </subcellularLocation>
</comment>
<dbReference type="SUPFAM" id="SSF48452">
    <property type="entry name" value="TPR-like"/>
    <property type="match status" value="1"/>
</dbReference>
<evidence type="ECO:0000313" key="5">
    <source>
        <dbReference type="EMBL" id="KAG2235638.1"/>
    </source>
</evidence>
<dbReference type="GO" id="GO:0072546">
    <property type="term" value="C:EMC complex"/>
    <property type="evidence" value="ECO:0007669"/>
    <property type="project" value="UniProtKB-UniRule"/>
</dbReference>
<dbReference type="EMBL" id="JAEPRE010000029">
    <property type="protein sequence ID" value="KAG2235638.1"/>
    <property type="molecule type" value="Genomic_DNA"/>
</dbReference>
<evidence type="ECO:0000256" key="3">
    <source>
        <dbReference type="RuleBase" id="RU367091"/>
    </source>
</evidence>
<dbReference type="PANTHER" id="PTHR12760">
    <property type="entry name" value="TETRATRICOPEPTIDE REPEAT PROTEIN"/>
    <property type="match status" value="1"/>
</dbReference>
<dbReference type="SMART" id="SM00028">
    <property type="entry name" value="TPR"/>
    <property type="match status" value="3"/>
</dbReference>
<gene>
    <name evidence="5" type="ORF">INT48_008514</name>
</gene>
<comment type="subunit">
    <text evidence="3">Component of the ER membrane protein complex (EMC).</text>
</comment>
<evidence type="ECO:0000256" key="1">
    <source>
        <dbReference type="ARBA" id="ARBA00022737"/>
    </source>
</evidence>
<evidence type="ECO:0000256" key="2">
    <source>
        <dbReference type="ARBA" id="ARBA00022803"/>
    </source>
</evidence>
<organism evidence="5 6">
    <name type="scientific">Thamnidium elegans</name>
    <dbReference type="NCBI Taxonomy" id="101142"/>
    <lineage>
        <taxon>Eukaryota</taxon>
        <taxon>Fungi</taxon>
        <taxon>Fungi incertae sedis</taxon>
        <taxon>Mucoromycota</taxon>
        <taxon>Mucoromycotina</taxon>
        <taxon>Mucoromycetes</taxon>
        <taxon>Mucorales</taxon>
        <taxon>Mucorineae</taxon>
        <taxon>Mucoraceae</taxon>
        <taxon>Thamnidium</taxon>
    </lineage>
</organism>
<comment type="function">
    <text evidence="3">Part of the endoplasmic reticulum membrane protein complex (EMC) that enables the energy-independent insertion into endoplasmic reticulum membranes of newly synthesized membrane proteins.</text>
</comment>
<feature type="domain" description="EMC2 TPR-like" evidence="4">
    <location>
        <begin position="87"/>
        <end position="201"/>
    </location>
</feature>
<evidence type="ECO:0000313" key="6">
    <source>
        <dbReference type="Proteomes" id="UP000613177"/>
    </source>
</evidence>
<keyword evidence="1" id="KW-0677">Repeat</keyword>
<dbReference type="InterPro" id="IPR055217">
    <property type="entry name" value="TPR_EMC2"/>
</dbReference>
<keyword evidence="2" id="KW-0802">TPR repeat</keyword>
<dbReference type="InterPro" id="IPR011990">
    <property type="entry name" value="TPR-like_helical_dom_sf"/>
</dbReference>
<keyword evidence="6" id="KW-1185">Reference proteome</keyword>
<dbReference type="InterPro" id="IPR019734">
    <property type="entry name" value="TPR_rpt"/>
</dbReference>